<reference evidence="3" key="1">
    <citation type="submission" date="2016-06" db="UniProtKB">
        <authorList>
            <consortium name="WormBaseParasite"/>
        </authorList>
    </citation>
    <scope>IDENTIFICATION</scope>
</reference>
<protein>
    <submittedName>
        <fullName evidence="3">Cytochrome P450</fullName>
    </submittedName>
</protein>
<keyword evidence="2" id="KW-1185">Reference proteome</keyword>
<name>A0A182F096_ONCOC</name>
<dbReference type="EMBL" id="UYRW01020040">
    <property type="protein sequence ID" value="VDN06468.1"/>
    <property type="molecule type" value="Genomic_DNA"/>
</dbReference>
<proteinExistence type="predicted"/>
<evidence type="ECO:0000313" key="3">
    <source>
        <dbReference type="WBParaSite" id="nOo.2.0.1.t13859-RA"/>
    </source>
</evidence>
<evidence type="ECO:0000313" key="1">
    <source>
        <dbReference type="EMBL" id="VDN06468.1"/>
    </source>
</evidence>
<evidence type="ECO:0000313" key="2">
    <source>
        <dbReference type="Proteomes" id="UP000271087"/>
    </source>
</evidence>
<gene>
    <name evidence="1" type="ORF">NOO_LOCUS13859</name>
</gene>
<accession>A0A182F096</accession>
<dbReference type="WBParaSite" id="nOo.2.0.1.t13859-RA">
    <property type="protein sequence ID" value="nOo.2.0.1.t13859-RA"/>
    <property type="gene ID" value="nOo.2.0.1.g13859"/>
</dbReference>
<dbReference type="AlphaFoldDB" id="A0A182F096"/>
<dbReference type="Proteomes" id="UP000271087">
    <property type="component" value="Unassembled WGS sequence"/>
</dbReference>
<organism evidence="3">
    <name type="scientific">Onchocerca ochengi</name>
    <name type="common">Filarial nematode worm</name>
    <dbReference type="NCBI Taxonomy" id="42157"/>
    <lineage>
        <taxon>Eukaryota</taxon>
        <taxon>Metazoa</taxon>
        <taxon>Ecdysozoa</taxon>
        <taxon>Nematoda</taxon>
        <taxon>Chromadorea</taxon>
        <taxon>Rhabditida</taxon>
        <taxon>Spirurina</taxon>
        <taxon>Spiruromorpha</taxon>
        <taxon>Filarioidea</taxon>
        <taxon>Onchocercidae</taxon>
        <taxon>Onchocerca</taxon>
    </lineage>
</organism>
<reference evidence="1 2" key="2">
    <citation type="submission" date="2018-08" db="EMBL/GenBank/DDBJ databases">
        <authorList>
            <person name="Laetsch R D."/>
            <person name="Stevens L."/>
            <person name="Kumar S."/>
            <person name="Blaxter L. M."/>
        </authorList>
    </citation>
    <scope>NUCLEOTIDE SEQUENCE [LARGE SCALE GENOMIC DNA]</scope>
</reference>
<sequence length="55" mass="6133">MEIEGIFNTRPLTYVDFDDNAPMRPIDFISPGSSLMLLSPSSTEEPEFIPGRLST</sequence>